<dbReference type="InterPro" id="IPR051629">
    <property type="entry name" value="Sulfite_efflux_TDT"/>
</dbReference>
<dbReference type="GO" id="GO:0000319">
    <property type="term" value="F:sulfite transmembrane transporter activity"/>
    <property type="evidence" value="ECO:0007669"/>
    <property type="project" value="TreeGrafter"/>
</dbReference>
<proteinExistence type="inferred from homology"/>
<dbReference type="PANTHER" id="PTHR31686">
    <property type="match status" value="1"/>
</dbReference>
<dbReference type="RefSeq" id="WP_067620252.1">
    <property type="nucleotide sequence ID" value="NZ_MAGO01000013.1"/>
</dbReference>
<feature type="transmembrane region" description="Helical" evidence="8">
    <location>
        <begin position="92"/>
        <end position="110"/>
    </location>
</feature>
<organism evidence="9 10">
    <name type="scientific">Dissulfuribacter thermophilus</name>
    <dbReference type="NCBI Taxonomy" id="1156395"/>
    <lineage>
        <taxon>Bacteria</taxon>
        <taxon>Pseudomonadati</taxon>
        <taxon>Thermodesulfobacteriota</taxon>
        <taxon>Dissulfuribacteria</taxon>
        <taxon>Dissulfuribacterales</taxon>
        <taxon>Dissulfuribacteraceae</taxon>
        <taxon>Dissulfuribacter</taxon>
    </lineage>
</organism>
<accession>A0A1B9F3K1</accession>
<evidence type="ECO:0000256" key="6">
    <source>
        <dbReference type="ARBA" id="ARBA00022989"/>
    </source>
</evidence>
<evidence type="ECO:0000256" key="5">
    <source>
        <dbReference type="ARBA" id="ARBA00022692"/>
    </source>
</evidence>
<dbReference type="Gene3D" id="1.50.10.150">
    <property type="entry name" value="Voltage-dependent anion channel"/>
    <property type="match status" value="1"/>
</dbReference>
<evidence type="ECO:0000256" key="2">
    <source>
        <dbReference type="ARBA" id="ARBA00008566"/>
    </source>
</evidence>
<dbReference type="InterPro" id="IPR004695">
    <property type="entry name" value="SLAC1/Mae1/Ssu1/TehA"/>
</dbReference>
<dbReference type="PANTHER" id="PTHR31686:SF1">
    <property type="entry name" value="SULFITE EFFLUX PUMP SSU1"/>
    <property type="match status" value="1"/>
</dbReference>
<dbReference type="CDD" id="cd09318">
    <property type="entry name" value="TDT_SSU1"/>
    <property type="match status" value="1"/>
</dbReference>
<dbReference type="PATRIC" id="fig|1156395.6.peg.2239"/>
<dbReference type="GO" id="GO:0005886">
    <property type="term" value="C:plasma membrane"/>
    <property type="evidence" value="ECO:0007669"/>
    <property type="project" value="UniProtKB-SubCell"/>
</dbReference>
<protein>
    <submittedName>
        <fullName evidence="9">C4-dicarboxylate transporter/malic acid transport protein</fullName>
    </submittedName>
</protein>
<evidence type="ECO:0000256" key="8">
    <source>
        <dbReference type="SAM" id="Phobius"/>
    </source>
</evidence>
<comment type="subcellular location">
    <subcellularLocation>
        <location evidence="1">Cell membrane</location>
        <topology evidence="1">Multi-pass membrane protein</topology>
    </subcellularLocation>
</comment>
<dbReference type="Pfam" id="PF03595">
    <property type="entry name" value="SLAC1"/>
    <property type="match status" value="1"/>
</dbReference>
<evidence type="ECO:0000313" key="10">
    <source>
        <dbReference type="Proteomes" id="UP000093080"/>
    </source>
</evidence>
<keyword evidence="6 8" id="KW-1133">Transmembrane helix</keyword>
<dbReference type="Proteomes" id="UP000093080">
    <property type="component" value="Unassembled WGS sequence"/>
</dbReference>
<evidence type="ECO:0000256" key="1">
    <source>
        <dbReference type="ARBA" id="ARBA00004651"/>
    </source>
</evidence>
<dbReference type="AlphaFoldDB" id="A0A1B9F3K1"/>
<keyword evidence="3" id="KW-0813">Transport</keyword>
<feature type="transmembrane region" description="Helical" evidence="8">
    <location>
        <begin position="190"/>
        <end position="214"/>
    </location>
</feature>
<evidence type="ECO:0000313" key="9">
    <source>
        <dbReference type="EMBL" id="OCC14341.1"/>
    </source>
</evidence>
<keyword evidence="7 8" id="KW-0472">Membrane</keyword>
<sequence>MSLKPFANKELKKIIRNFTPNWFTVNMGTGISFLTLFNIRADLFPGELLLGQVIWFVDIFFFVLFSFLFIYRMILFPDTIKPMLQHPVQSMFLGAIPMALVPVLEGFAIFGPSFLGEQAINIALFLWWIDVILAVGVGWLLPYLMSTTQEKHKLENMTAVWLLPIVASEVTASAGGVLAPYFSGETAKTIIIVSYVLWTFSVPLAFSILVILFLRLATHKLPHRAMATTSWLPLGPLGTGSLGMLLLGSATKATYIGIYISQISDFLASFGFITGLLLWGYGLWWYVMAWLFTIKYFNEGLPFNMGWWGFTFPVGVFTAATFQLWRVTDYTIFEILGLIFSFQLIIFWILVFTKTLKGMWSGYLFQAPCLSKETGLPKPLEDCNKVNN</sequence>
<feature type="transmembrane region" description="Helical" evidence="8">
    <location>
        <begin position="266"/>
        <end position="293"/>
    </location>
</feature>
<evidence type="ECO:0000256" key="3">
    <source>
        <dbReference type="ARBA" id="ARBA00022448"/>
    </source>
</evidence>
<comment type="caution">
    <text evidence="9">The sequence shown here is derived from an EMBL/GenBank/DDBJ whole genome shotgun (WGS) entry which is preliminary data.</text>
</comment>
<reference evidence="9 10" key="1">
    <citation type="submission" date="2016-06" db="EMBL/GenBank/DDBJ databases">
        <title>Respiratory ammonification of nitrate coupled to the oxidation of elemental sulfur in deep-sea autotrophic thermophilic bacteria.</title>
        <authorList>
            <person name="Slobodkina G.B."/>
            <person name="Mardanov A.V."/>
            <person name="Ravin N.V."/>
            <person name="Frolova A.A."/>
            <person name="Viryasiv M.B."/>
            <person name="Chernyh N.A."/>
            <person name="Bonch-Osmolovskaya E.A."/>
            <person name="Slobodkin A.I."/>
        </authorList>
    </citation>
    <scope>NUCLEOTIDE SEQUENCE [LARGE SCALE GENOMIC DNA]</scope>
    <source>
        <strain evidence="9 10">S69</strain>
    </source>
</reference>
<evidence type="ECO:0000256" key="7">
    <source>
        <dbReference type="ARBA" id="ARBA00023136"/>
    </source>
</evidence>
<feature type="transmembrane region" description="Helical" evidence="8">
    <location>
        <begin position="53"/>
        <end position="71"/>
    </location>
</feature>
<feature type="transmembrane region" description="Helical" evidence="8">
    <location>
        <begin position="122"/>
        <end position="145"/>
    </location>
</feature>
<keyword evidence="10" id="KW-1185">Reference proteome</keyword>
<feature type="transmembrane region" description="Helical" evidence="8">
    <location>
        <begin position="157"/>
        <end position="178"/>
    </location>
</feature>
<dbReference type="InterPro" id="IPR038665">
    <property type="entry name" value="Voltage-dep_anion_channel_sf"/>
</dbReference>
<feature type="transmembrane region" description="Helical" evidence="8">
    <location>
        <begin position="305"/>
        <end position="325"/>
    </location>
</feature>
<feature type="transmembrane region" description="Helical" evidence="8">
    <location>
        <begin position="234"/>
        <end position="260"/>
    </location>
</feature>
<name>A0A1B9F3K1_9BACT</name>
<keyword evidence="5 8" id="KW-0812">Transmembrane</keyword>
<keyword evidence="4" id="KW-1003">Cell membrane</keyword>
<dbReference type="OrthoDB" id="958273at2"/>
<feature type="transmembrane region" description="Helical" evidence="8">
    <location>
        <begin position="21"/>
        <end position="41"/>
    </location>
</feature>
<feature type="transmembrane region" description="Helical" evidence="8">
    <location>
        <begin position="331"/>
        <end position="351"/>
    </location>
</feature>
<dbReference type="STRING" id="1156395.DBT_2214"/>
<comment type="similarity">
    <text evidence="2">Belongs to the tellurite-resistance/dicarboxylate transporter (TDT) family.</text>
</comment>
<gene>
    <name evidence="9" type="ORF">DBT_2214</name>
</gene>
<evidence type="ECO:0000256" key="4">
    <source>
        <dbReference type="ARBA" id="ARBA00022475"/>
    </source>
</evidence>
<dbReference type="EMBL" id="MAGO01000013">
    <property type="protein sequence ID" value="OCC14341.1"/>
    <property type="molecule type" value="Genomic_DNA"/>
</dbReference>